<comment type="subcellular location">
    <subcellularLocation>
        <location evidence="1 6">Nucleus</location>
        <location evidence="1 6">Nucleolus</location>
    </subcellularLocation>
</comment>
<dbReference type="EMBL" id="JAEACU010000011">
    <property type="protein sequence ID" value="KAH7514015.1"/>
    <property type="molecule type" value="Genomic_DNA"/>
</dbReference>
<keyword evidence="6" id="KW-0687">Ribonucleoprotein</keyword>
<proteinExistence type="inferred from homology"/>
<dbReference type="PANTHER" id="PTHR21738">
    <property type="entry name" value="RIBOSOMAL RNA PROCESSING PROTEIN 36 HOMOLOG"/>
    <property type="match status" value="1"/>
</dbReference>
<gene>
    <name evidence="8" type="ORF">FEM48_Zijuj11G0043800</name>
</gene>
<evidence type="ECO:0000256" key="4">
    <source>
        <dbReference type="ARBA" id="ARBA00022552"/>
    </source>
</evidence>
<dbReference type="Pfam" id="PF06102">
    <property type="entry name" value="RRP36"/>
    <property type="match status" value="1"/>
</dbReference>
<feature type="region of interest" description="Disordered" evidence="7">
    <location>
        <begin position="1"/>
        <end position="94"/>
    </location>
</feature>
<evidence type="ECO:0000256" key="2">
    <source>
        <dbReference type="ARBA" id="ARBA00009418"/>
    </source>
</evidence>
<dbReference type="InterPro" id="IPR009292">
    <property type="entry name" value="RRP36"/>
</dbReference>
<evidence type="ECO:0000313" key="9">
    <source>
        <dbReference type="Proteomes" id="UP000813462"/>
    </source>
</evidence>
<evidence type="ECO:0000256" key="3">
    <source>
        <dbReference type="ARBA" id="ARBA00022517"/>
    </source>
</evidence>
<evidence type="ECO:0000256" key="5">
    <source>
        <dbReference type="ARBA" id="ARBA00023242"/>
    </source>
</evidence>
<reference evidence="8" key="1">
    <citation type="journal article" date="2021" name="Front. Plant Sci.">
        <title>Chromosome-Scale Genome Assembly for Chinese Sour Jujube and Insights Into Its Genome Evolution and Domestication Signature.</title>
        <authorList>
            <person name="Shen L.-Y."/>
            <person name="Luo H."/>
            <person name="Wang X.-L."/>
            <person name="Wang X.-M."/>
            <person name="Qiu X.-J."/>
            <person name="Liu H."/>
            <person name="Zhou S.-S."/>
            <person name="Jia K.-H."/>
            <person name="Nie S."/>
            <person name="Bao Y.-T."/>
            <person name="Zhang R.-G."/>
            <person name="Yun Q.-Z."/>
            <person name="Chai Y.-H."/>
            <person name="Lu J.-Y."/>
            <person name="Li Y."/>
            <person name="Zhao S.-W."/>
            <person name="Mao J.-F."/>
            <person name="Jia S.-G."/>
            <person name="Mao Y.-M."/>
        </authorList>
    </citation>
    <scope>NUCLEOTIDE SEQUENCE</scope>
    <source>
        <strain evidence="8">AT0</strain>
        <tissue evidence="8">Leaf</tissue>
    </source>
</reference>
<name>A0A978UGT4_ZIZJJ</name>
<keyword evidence="4 6" id="KW-0698">rRNA processing</keyword>
<dbReference type="GO" id="GO:0005730">
    <property type="term" value="C:nucleolus"/>
    <property type="evidence" value="ECO:0007669"/>
    <property type="project" value="UniProtKB-SubCell"/>
</dbReference>
<dbReference type="OrthoDB" id="448446at2759"/>
<feature type="compositionally biased region" description="Acidic residues" evidence="7">
    <location>
        <begin position="18"/>
        <end position="42"/>
    </location>
</feature>
<dbReference type="PANTHER" id="PTHR21738:SF0">
    <property type="entry name" value="RIBOSOMAL RNA PROCESSING PROTEIN 36 HOMOLOG"/>
    <property type="match status" value="1"/>
</dbReference>
<keyword evidence="3 6" id="KW-0690">Ribosome biogenesis</keyword>
<evidence type="ECO:0000256" key="6">
    <source>
        <dbReference type="RuleBase" id="RU368027"/>
    </source>
</evidence>
<dbReference type="GO" id="GO:0000462">
    <property type="term" value="P:maturation of SSU-rRNA from tricistronic rRNA transcript (SSU-rRNA, 5.8S rRNA, LSU-rRNA)"/>
    <property type="evidence" value="ECO:0007669"/>
    <property type="project" value="TreeGrafter"/>
</dbReference>
<protein>
    <recommendedName>
        <fullName evidence="6">rRNA biogenesis protein RRP36</fullName>
    </recommendedName>
</protein>
<evidence type="ECO:0000313" key="8">
    <source>
        <dbReference type="EMBL" id="KAH7514015.1"/>
    </source>
</evidence>
<comment type="function">
    <text evidence="6">Component of the 90S pre-ribosome involved in the maturation of rRNAs. Required for early cleavages of the pre-RNAs in the 40S ribosomal subunit maturation pathway.</text>
</comment>
<comment type="similarity">
    <text evidence="2 6">Belongs to the RRP36 family.</text>
</comment>
<organism evidence="8 9">
    <name type="scientific">Ziziphus jujuba var. spinosa</name>
    <dbReference type="NCBI Taxonomy" id="714518"/>
    <lineage>
        <taxon>Eukaryota</taxon>
        <taxon>Viridiplantae</taxon>
        <taxon>Streptophyta</taxon>
        <taxon>Embryophyta</taxon>
        <taxon>Tracheophyta</taxon>
        <taxon>Spermatophyta</taxon>
        <taxon>Magnoliopsida</taxon>
        <taxon>eudicotyledons</taxon>
        <taxon>Gunneridae</taxon>
        <taxon>Pentapetalae</taxon>
        <taxon>rosids</taxon>
        <taxon>fabids</taxon>
        <taxon>Rosales</taxon>
        <taxon>Rhamnaceae</taxon>
        <taxon>Paliureae</taxon>
        <taxon>Ziziphus</taxon>
    </lineage>
</organism>
<accession>A0A978UGT4</accession>
<feature type="region of interest" description="Disordered" evidence="7">
    <location>
        <begin position="231"/>
        <end position="255"/>
    </location>
</feature>
<comment type="subunit">
    <text evidence="6">Associates with 90S and pre-40S pre-ribosomal particles.</text>
</comment>
<dbReference type="GO" id="GO:0030686">
    <property type="term" value="C:90S preribosome"/>
    <property type="evidence" value="ECO:0007669"/>
    <property type="project" value="TreeGrafter"/>
</dbReference>
<evidence type="ECO:0000256" key="7">
    <source>
        <dbReference type="SAM" id="MobiDB-lite"/>
    </source>
</evidence>
<dbReference type="AlphaFoldDB" id="A0A978UGT4"/>
<sequence>MRKSNEIMKSNKTKFQDSEEEEEEEEEEHESSSSSEEEEEIERELADVTFGDLQKARSDGSYSVYQKHNEVKKSGRANKNRPMEASSKKPVGRFREVIQAPKKVVCDPRFESLCGTLDVDGFRKRYSFLYSEELPAEREELRKQLKKTNNPEVTKEIKDRLSWIDKQLKYKSVKHTDAKILAEHKKNEKEAAKQGKQPFYLKKSEVRKKRLVEKYEELKASGKLEAYIEKRRRKNAAKDHRYMPYRRPDNAEQQS</sequence>
<feature type="compositionally biased region" description="Basic and acidic residues" evidence="7">
    <location>
        <begin position="236"/>
        <end position="255"/>
    </location>
</feature>
<dbReference type="Proteomes" id="UP000813462">
    <property type="component" value="Unassembled WGS sequence"/>
</dbReference>
<comment type="caution">
    <text evidence="8">The sequence shown here is derived from an EMBL/GenBank/DDBJ whole genome shotgun (WGS) entry which is preliminary data.</text>
</comment>
<keyword evidence="5 6" id="KW-0539">Nucleus</keyword>
<evidence type="ECO:0000256" key="1">
    <source>
        <dbReference type="ARBA" id="ARBA00004604"/>
    </source>
</evidence>